<reference evidence="2" key="1">
    <citation type="submission" date="2022-09" db="EMBL/GenBank/DDBJ databases">
        <title>Novosphingobium sp. Nov., a polycyclic aromatic hydrocarbon-degrading bacterium isolated form mangrove sediments in HongKong.</title>
        <authorList>
            <person name="Hu Z."/>
        </authorList>
    </citation>
    <scope>NUCLEOTIDE SEQUENCE</scope>
    <source>
        <strain evidence="2">HK4-1</strain>
    </source>
</reference>
<evidence type="ECO:0000313" key="2">
    <source>
        <dbReference type="EMBL" id="MCT2398693.1"/>
    </source>
</evidence>
<gene>
    <name evidence="2" type="ORF">NZK81_03945</name>
</gene>
<organism evidence="2 3">
    <name type="scientific">Novosphingobium mangrovi</name>
    <name type="common">ex Huang et al. 2023</name>
    <dbReference type="NCBI Taxonomy" id="2976432"/>
    <lineage>
        <taxon>Bacteria</taxon>
        <taxon>Pseudomonadati</taxon>
        <taxon>Pseudomonadota</taxon>
        <taxon>Alphaproteobacteria</taxon>
        <taxon>Sphingomonadales</taxon>
        <taxon>Sphingomonadaceae</taxon>
        <taxon>Novosphingobium</taxon>
    </lineage>
</organism>
<accession>A0ABT2I1K5</accession>
<keyword evidence="3" id="KW-1185">Reference proteome</keyword>
<feature type="transmembrane region" description="Helical" evidence="1">
    <location>
        <begin position="12"/>
        <end position="33"/>
    </location>
</feature>
<keyword evidence="1" id="KW-1133">Transmembrane helix</keyword>
<evidence type="ECO:0000313" key="3">
    <source>
        <dbReference type="Proteomes" id="UP001165583"/>
    </source>
</evidence>
<keyword evidence="1" id="KW-0812">Transmembrane</keyword>
<proteinExistence type="predicted"/>
<dbReference type="RefSeq" id="WP_260044100.1">
    <property type="nucleotide sequence ID" value="NZ_JANZXA010000002.1"/>
</dbReference>
<name>A0ABT2I1K5_9SPHN</name>
<protein>
    <submittedName>
        <fullName evidence="2">Uncharacterized protein</fullName>
    </submittedName>
</protein>
<evidence type="ECO:0000256" key="1">
    <source>
        <dbReference type="SAM" id="Phobius"/>
    </source>
</evidence>
<dbReference type="Proteomes" id="UP001165583">
    <property type="component" value="Unassembled WGS sequence"/>
</dbReference>
<dbReference type="EMBL" id="JANZXA010000002">
    <property type="protein sequence ID" value="MCT2398693.1"/>
    <property type="molecule type" value="Genomic_DNA"/>
</dbReference>
<comment type="caution">
    <text evidence="2">The sequence shown here is derived from an EMBL/GenBank/DDBJ whole genome shotgun (WGS) entry which is preliminary data.</text>
</comment>
<sequence length="76" mass="8355">MKRYADLSRRRATIVALSALIGTLLFTQVFSYFVSPKAPIQSPDVAIFMADAILSMAFTALFLWKNTAPATATQAR</sequence>
<feature type="transmembrane region" description="Helical" evidence="1">
    <location>
        <begin position="45"/>
        <end position="64"/>
    </location>
</feature>
<keyword evidence="1" id="KW-0472">Membrane</keyword>